<evidence type="ECO:0000256" key="3">
    <source>
        <dbReference type="ARBA" id="ARBA00022475"/>
    </source>
</evidence>
<name>A0ABV6AJ86_9HYPH</name>
<evidence type="ECO:0000256" key="1">
    <source>
        <dbReference type="ARBA" id="ARBA00004651"/>
    </source>
</evidence>
<organism evidence="9 10">
    <name type="scientific">Rhizobium puerariae</name>
    <dbReference type="NCBI Taxonomy" id="1585791"/>
    <lineage>
        <taxon>Bacteria</taxon>
        <taxon>Pseudomonadati</taxon>
        <taxon>Pseudomonadota</taxon>
        <taxon>Alphaproteobacteria</taxon>
        <taxon>Hyphomicrobiales</taxon>
        <taxon>Rhizobiaceae</taxon>
        <taxon>Rhizobium/Agrobacterium group</taxon>
        <taxon>Rhizobium</taxon>
    </lineage>
</organism>
<evidence type="ECO:0000259" key="8">
    <source>
        <dbReference type="PROSITE" id="PS50928"/>
    </source>
</evidence>
<protein>
    <submittedName>
        <fullName evidence="9">Carbohydrate ABC transporter permease</fullName>
    </submittedName>
</protein>
<dbReference type="SUPFAM" id="SSF161098">
    <property type="entry name" value="MetI-like"/>
    <property type="match status" value="1"/>
</dbReference>
<evidence type="ECO:0000256" key="2">
    <source>
        <dbReference type="ARBA" id="ARBA00022448"/>
    </source>
</evidence>
<keyword evidence="5 7" id="KW-1133">Transmembrane helix</keyword>
<comment type="subcellular location">
    <subcellularLocation>
        <location evidence="1 7">Cell membrane</location>
        <topology evidence="1 7">Multi-pass membrane protein</topology>
    </subcellularLocation>
</comment>
<feature type="transmembrane region" description="Helical" evidence="7">
    <location>
        <begin position="263"/>
        <end position="288"/>
    </location>
</feature>
<feature type="transmembrane region" description="Helical" evidence="7">
    <location>
        <begin position="157"/>
        <end position="180"/>
    </location>
</feature>
<dbReference type="PROSITE" id="PS50928">
    <property type="entry name" value="ABC_TM1"/>
    <property type="match status" value="1"/>
</dbReference>
<evidence type="ECO:0000256" key="5">
    <source>
        <dbReference type="ARBA" id="ARBA00022989"/>
    </source>
</evidence>
<accession>A0ABV6AJ86</accession>
<feature type="transmembrane region" description="Helical" evidence="7">
    <location>
        <begin position="209"/>
        <end position="231"/>
    </location>
</feature>
<dbReference type="InterPro" id="IPR035906">
    <property type="entry name" value="MetI-like_sf"/>
</dbReference>
<reference evidence="9 10" key="1">
    <citation type="submission" date="2024-09" db="EMBL/GenBank/DDBJ databases">
        <authorList>
            <person name="Sun Q."/>
            <person name="Mori K."/>
        </authorList>
    </citation>
    <scope>NUCLEOTIDE SEQUENCE [LARGE SCALE GENOMIC DNA]</scope>
    <source>
        <strain evidence="9 10">TBRC 4938</strain>
    </source>
</reference>
<dbReference type="PANTHER" id="PTHR30193:SF37">
    <property type="entry name" value="INNER MEMBRANE ABC TRANSPORTER PERMEASE PROTEIN YCJO"/>
    <property type="match status" value="1"/>
</dbReference>
<keyword evidence="6 7" id="KW-0472">Membrane</keyword>
<feature type="domain" description="ABC transmembrane type-1" evidence="8">
    <location>
        <begin position="71"/>
        <end position="284"/>
    </location>
</feature>
<feature type="transmembrane region" description="Helical" evidence="7">
    <location>
        <begin position="15"/>
        <end position="41"/>
    </location>
</feature>
<keyword evidence="10" id="KW-1185">Reference proteome</keyword>
<proteinExistence type="inferred from homology"/>
<gene>
    <name evidence="9" type="ORF">ACFFP0_17675</name>
</gene>
<evidence type="ECO:0000256" key="7">
    <source>
        <dbReference type="RuleBase" id="RU363032"/>
    </source>
</evidence>
<evidence type="ECO:0000256" key="6">
    <source>
        <dbReference type="ARBA" id="ARBA00023136"/>
    </source>
</evidence>
<keyword evidence="3" id="KW-1003">Cell membrane</keyword>
<dbReference type="Proteomes" id="UP001589692">
    <property type="component" value="Unassembled WGS sequence"/>
</dbReference>
<feature type="transmembrane region" description="Helical" evidence="7">
    <location>
        <begin position="75"/>
        <end position="96"/>
    </location>
</feature>
<dbReference type="PANTHER" id="PTHR30193">
    <property type="entry name" value="ABC TRANSPORTER PERMEASE PROTEIN"/>
    <property type="match status" value="1"/>
</dbReference>
<dbReference type="RefSeq" id="WP_377263314.1">
    <property type="nucleotide sequence ID" value="NZ_JBHMAA010000018.1"/>
</dbReference>
<keyword evidence="2 7" id="KW-0813">Transport</keyword>
<dbReference type="InterPro" id="IPR000515">
    <property type="entry name" value="MetI-like"/>
</dbReference>
<dbReference type="InterPro" id="IPR051393">
    <property type="entry name" value="ABC_transporter_permease"/>
</dbReference>
<dbReference type="Gene3D" id="1.10.3720.10">
    <property type="entry name" value="MetI-like"/>
    <property type="match status" value="1"/>
</dbReference>
<sequence>MSSSSRKARRQRAPLVWALPAVVVAFLFHYAAVAAGGWYAFTDWNGLTTPNYVGLANFRAILTNPDAVGALVNTLSLAVGFVIATNVIGLMLALALNAKLRSRFFLRSLFFAPVAISSLAIGYVWQFILEARGPLNTLLGLLGLQSLQRVWTADPTFSLWSVWLVMVWQFAGLCMAFYLAGLQSIPVELNEAAAVDGASSWRRFRRITFPLLAPAATISISVTTILGLRAFDQVMSLTRGGPGYASETLTTQIYKQTFVFGNFGYGAAFALVLTFLVLAVSGTQLLVLRARENRL</sequence>
<comment type="similarity">
    <text evidence="7">Belongs to the binding-protein-dependent transport system permease family.</text>
</comment>
<evidence type="ECO:0000256" key="4">
    <source>
        <dbReference type="ARBA" id="ARBA00022692"/>
    </source>
</evidence>
<feature type="transmembrane region" description="Helical" evidence="7">
    <location>
        <begin position="108"/>
        <end position="128"/>
    </location>
</feature>
<comment type="caution">
    <text evidence="9">The sequence shown here is derived from an EMBL/GenBank/DDBJ whole genome shotgun (WGS) entry which is preliminary data.</text>
</comment>
<keyword evidence="4 7" id="KW-0812">Transmembrane</keyword>
<dbReference type="Pfam" id="PF00528">
    <property type="entry name" value="BPD_transp_1"/>
    <property type="match status" value="1"/>
</dbReference>
<dbReference type="CDD" id="cd06261">
    <property type="entry name" value="TM_PBP2"/>
    <property type="match status" value="1"/>
</dbReference>
<dbReference type="EMBL" id="JBHMAA010000018">
    <property type="protein sequence ID" value="MFB9950686.1"/>
    <property type="molecule type" value="Genomic_DNA"/>
</dbReference>
<evidence type="ECO:0000313" key="9">
    <source>
        <dbReference type="EMBL" id="MFB9950686.1"/>
    </source>
</evidence>
<evidence type="ECO:0000313" key="10">
    <source>
        <dbReference type="Proteomes" id="UP001589692"/>
    </source>
</evidence>